<feature type="transmembrane region" description="Helical" evidence="1">
    <location>
        <begin position="163"/>
        <end position="185"/>
    </location>
</feature>
<sequence length="200" mass="21224">MKWILVILAAAGLLFGAVNGTMDAVAQSVLSESSKTISLVLTLAGGMCLWSGLLQIAKDSGLTDLIARLLHPMISLVFRGVALTARARELICINMTANLLGLGNAATPAGVAAMKELADRNHPECASDGMILLTVLNTASIQLIPTTVAMLRLRHGAQNPFDILPAVLIVSFSSAAIVVCLVRLCNRIRTKIRERKERAA</sequence>
<dbReference type="EMBL" id="JACJKY010000008">
    <property type="protein sequence ID" value="MBM6920757.1"/>
    <property type="molecule type" value="Genomic_DNA"/>
</dbReference>
<evidence type="ECO:0000256" key="1">
    <source>
        <dbReference type="SAM" id="Phobius"/>
    </source>
</evidence>
<name>A0A939BEA2_9FIRM</name>
<feature type="transmembrane region" description="Helical" evidence="1">
    <location>
        <begin position="36"/>
        <end position="57"/>
    </location>
</feature>
<evidence type="ECO:0000313" key="4">
    <source>
        <dbReference type="Proteomes" id="UP000774750"/>
    </source>
</evidence>
<dbReference type="Proteomes" id="UP000774750">
    <property type="component" value="Unassembled WGS sequence"/>
</dbReference>
<evidence type="ECO:0000259" key="2">
    <source>
        <dbReference type="Pfam" id="PF07670"/>
    </source>
</evidence>
<comment type="caution">
    <text evidence="3">The sequence shown here is derived from an EMBL/GenBank/DDBJ whole genome shotgun (WGS) entry which is preliminary data.</text>
</comment>
<reference evidence="3" key="2">
    <citation type="journal article" date="2021" name="Sci. Rep.">
        <title>The distribution of antibiotic resistance genes in chicken gut microbiota commensals.</title>
        <authorList>
            <person name="Juricova H."/>
            <person name="Matiasovicova J."/>
            <person name="Kubasova T."/>
            <person name="Cejkova D."/>
            <person name="Rychlik I."/>
        </authorList>
    </citation>
    <scope>NUCLEOTIDE SEQUENCE</scope>
    <source>
        <strain evidence="3">An559</strain>
    </source>
</reference>
<dbReference type="AlphaFoldDB" id="A0A939BEA2"/>
<accession>A0A939BEA2</accession>
<feature type="domain" description="Nucleoside transporter/FeoB GTPase Gate" evidence="2">
    <location>
        <begin position="41"/>
        <end position="151"/>
    </location>
</feature>
<keyword evidence="1" id="KW-1133">Transmembrane helix</keyword>
<dbReference type="InterPro" id="IPR011642">
    <property type="entry name" value="Gate_dom"/>
</dbReference>
<keyword evidence="1" id="KW-0812">Transmembrane</keyword>
<gene>
    <name evidence="3" type="ORF">H6A12_06290</name>
</gene>
<feature type="transmembrane region" description="Helical" evidence="1">
    <location>
        <begin position="130"/>
        <end position="151"/>
    </location>
</feature>
<reference evidence="3" key="1">
    <citation type="submission" date="2020-08" db="EMBL/GenBank/DDBJ databases">
        <authorList>
            <person name="Cejkova D."/>
            <person name="Kubasova T."/>
            <person name="Jahodarova E."/>
            <person name="Rychlik I."/>
        </authorList>
    </citation>
    <scope>NUCLEOTIDE SEQUENCE</scope>
    <source>
        <strain evidence="3">An559</strain>
    </source>
</reference>
<organism evidence="3 4">
    <name type="scientific">Merdimmobilis hominis</name>
    <dbReference type="NCBI Taxonomy" id="2897707"/>
    <lineage>
        <taxon>Bacteria</taxon>
        <taxon>Bacillati</taxon>
        <taxon>Bacillota</taxon>
        <taxon>Clostridia</taxon>
        <taxon>Eubacteriales</taxon>
        <taxon>Oscillospiraceae</taxon>
        <taxon>Merdimmobilis</taxon>
    </lineage>
</organism>
<evidence type="ECO:0000313" key="3">
    <source>
        <dbReference type="EMBL" id="MBM6920757.1"/>
    </source>
</evidence>
<protein>
    <submittedName>
        <fullName evidence="3">Spore maturation protein A</fullName>
    </submittedName>
</protein>
<dbReference type="Pfam" id="PF07670">
    <property type="entry name" value="Gate"/>
    <property type="match status" value="1"/>
</dbReference>
<proteinExistence type="predicted"/>
<dbReference type="RefSeq" id="WP_204445989.1">
    <property type="nucleotide sequence ID" value="NZ_JACJKY010000008.1"/>
</dbReference>
<keyword evidence="1" id="KW-0472">Membrane</keyword>
<keyword evidence="4" id="KW-1185">Reference proteome</keyword>